<dbReference type="Pfam" id="PF00892">
    <property type="entry name" value="EamA"/>
    <property type="match status" value="1"/>
</dbReference>
<feature type="transmembrane region" description="Helical" evidence="5">
    <location>
        <begin position="266"/>
        <end position="287"/>
    </location>
</feature>
<keyword evidence="4 5" id="KW-0472">Membrane</keyword>
<feature type="transmembrane region" description="Helical" evidence="5">
    <location>
        <begin position="62"/>
        <end position="81"/>
    </location>
</feature>
<keyword evidence="3 5" id="KW-1133">Transmembrane helix</keyword>
<dbReference type="InterPro" id="IPR000620">
    <property type="entry name" value="EamA_dom"/>
</dbReference>
<sequence>MVTATVLFALMGVCVKMASQTASTGEVVFFRGGVGAVLMGLLAWRTGLNLRTAVPMLHLQRGASGVSALAMWFYTLGTLPLSTAVTLNYMSSVWMAVFLVLQVAWRRWRGQAAPAVPMPLLAAVAIGFLGVTLVLRPTIERDLWLPGLVGLVSGTLSATAYFQVASLGRAGEPEVRVVFYFSVFGAVSGLLISAVELLYQGHGWTPPTGTTLMWLLGTGLFATLAQVCMTRAYARGNALAMASLQYLGIAHAFVLGVLLFDDPVHGIAVLGMALIVLAGIGATQASAPLKARR</sequence>
<organism evidence="7 8">
    <name type="scientific">Aquabacterium olei</name>
    <dbReference type="NCBI Taxonomy" id="1296669"/>
    <lineage>
        <taxon>Bacteria</taxon>
        <taxon>Pseudomonadati</taxon>
        <taxon>Pseudomonadota</taxon>
        <taxon>Betaproteobacteria</taxon>
        <taxon>Burkholderiales</taxon>
        <taxon>Aquabacterium</taxon>
    </lineage>
</organism>
<keyword evidence="8" id="KW-1185">Reference proteome</keyword>
<name>A0A2U8FVM8_9BURK</name>
<evidence type="ECO:0000256" key="4">
    <source>
        <dbReference type="ARBA" id="ARBA00023136"/>
    </source>
</evidence>
<proteinExistence type="predicted"/>
<dbReference type="OrthoDB" id="8524934at2"/>
<feature type="transmembrane region" description="Helical" evidence="5">
    <location>
        <begin position="238"/>
        <end position="260"/>
    </location>
</feature>
<evidence type="ECO:0000256" key="1">
    <source>
        <dbReference type="ARBA" id="ARBA00004141"/>
    </source>
</evidence>
<dbReference type="AlphaFoldDB" id="A0A2U8FVM8"/>
<feature type="transmembrane region" description="Helical" evidence="5">
    <location>
        <begin position="211"/>
        <end position="229"/>
    </location>
</feature>
<keyword evidence="2 5" id="KW-0812">Transmembrane</keyword>
<dbReference type="GO" id="GO:0016020">
    <property type="term" value="C:membrane"/>
    <property type="evidence" value="ECO:0007669"/>
    <property type="project" value="UniProtKB-SubCell"/>
</dbReference>
<accession>A0A2U8FVM8</accession>
<evidence type="ECO:0000256" key="2">
    <source>
        <dbReference type="ARBA" id="ARBA00022692"/>
    </source>
</evidence>
<feature type="transmembrane region" description="Helical" evidence="5">
    <location>
        <begin position="28"/>
        <end position="50"/>
    </location>
</feature>
<dbReference type="PANTHER" id="PTHR22911">
    <property type="entry name" value="ACYL-MALONYL CONDENSING ENZYME-RELATED"/>
    <property type="match status" value="1"/>
</dbReference>
<dbReference type="PANTHER" id="PTHR22911:SF6">
    <property type="entry name" value="SOLUTE CARRIER FAMILY 35 MEMBER G1"/>
    <property type="match status" value="1"/>
</dbReference>
<dbReference type="SUPFAM" id="SSF103481">
    <property type="entry name" value="Multidrug resistance efflux transporter EmrE"/>
    <property type="match status" value="1"/>
</dbReference>
<evidence type="ECO:0000313" key="7">
    <source>
        <dbReference type="EMBL" id="AWI55070.1"/>
    </source>
</evidence>
<evidence type="ECO:0000313" key="8">
    <source>
        <dbReference type="Proteomes" id="UP000244892"/>
    </source>
</evidence>
<reference evidence="7 8" key="1">
    <citation type="submission" date="2018-05" db="EMBL/GenBank/DDBJ databases">
        <title>complete genome sequence of Aquabacterium olei NBRC 110486.</title>
        <authorList>
            <person name="Tang B."/>
            <person name="Chang J."/>
            <person name="Zhang L."/>
            <person name="Yang H."/>
        </authorList>
    </citation>
    <scope>NUCLEOTIDE SEQUENCE [LARGE SCALE GENOMIC DNA]</scope>
    <source>
        <strain evidence="7 8">NBRC 110486</strain>
    </source>
</reference>
<feature type="transmembrane region" description="Helical" evidence="5">
    <location>
        <begin position="177"/>
        <end position="199"/>
    </location>
</feature>
<protein>
    <submittedName>
        <fullName evidence="7">EamA family transporter</fullName>
    </submittedName>
</protein>
<feature type="domain" description="EamA" evidence="6">
    <location>
        <begin position="147"/>
        <end position="278"/>
    </location>
</feature>
<evidence type="ECO:0000256" key="3">
    <source>
        <dbReference type="ARBA" id="ARBA00022989"/>
    </source>
</evidence>
<comment type="subcellular location">
    <subcellularLocation>
        <location evidence="1">Membrane</location>
        <topology evidence="1">Multi-pass membrane protein</topology>
    </subcellularLocation>
</comment>
<gene>
    <name evidence="7" type="ORF">DEH84_03310</name>
</gene>
<feature type="transmembrane region" description="Helical" evidence="5">
    <location>
        <begin position="87"/>
        <end position="105"/>
    </location>
</feature>
<dbReference type="KEGG" id="aon:DEH84_03310"/>
<dbReference type="Proteomes" id="UP000244892">
    <property type="component" value="Chromosome"/>
</dbReference>
<feature type="transmembrane region" description="Helical" evidence="5">
    <location>
        <begin position="117"/>
        <end position="137"/>
    </location>
</feature>
<dbReference type="InterPro" id="IPR037185">
    <property type="entry name" value="EmrE-like"/>
</dbReference>
<evidence type="ECO:0000256" key="5">
    <source>
        <dbReference type="SAM" id="Phobius"/>
    </source>
</evidence>
<feature type="transmembrane region" description="Helical" evidence="5">
    <location>
        <begin position="143"/>
        <end position="165"/>
    </location>
</feature>
<evidence type="ECO:0000259" key="6">
    <source>
        <dbReference type="Pfam" id="PF00892"/>
    </source>
</evidence>
<dbReference type="EMBL" id="CP029210">
    <property type="protein sequence ID" value="AWI55070.1"/>
    <property type="molecule type" value="Genomic_DNA"/>
</dbReference>